<evidence type="ECO:0000313" key="5">
    <source>
        <dbReference type="Proteomes" id="UP000182719"/>
    </source>
</evidence>
<dbReference type="RefSeq" id="WP_075008867.1">
    <property type="nucleotide sequence ID" value="NZ_FOAP01000014.1"/>
</dbReference>
<feature type="modified residue" description="4-aspartylphosphate" evidence="2">
    <location>
        <position position="52"/>
    </location>
</feature>
<evidence type="ECO:0000259" key="3">
    <source>
        <dbReference type="PROSITE" id="PS50110"/>
    </source>
</evidence>
<dbReference type="InterPro" id="IPR050595">
    <property type="entry name" value="Bact_response_regulator"/>
</dbReference>
<keyword evidence="5" id="KW-1185">Reference proteome</keyword>
<keyword evidence="1 2" id="KW-0597">Phosphoprotein</keyword>
<dbReference type="AlphaFoldDB" id="A0A1H7WYX3"/>
<sequence length="130" mass="14540">MYSILLVDDDLDVVEIYAEFLEQLGYSVTSAPDGEKALALAAVLKPDLIITDFSMPRMNGLEFCRRIRADEQLRKVPIIVHSGEVGLLLPRGESFLAKTGDLRAFKAVVARVLLARIDHRGRDHRVGTHR</sequence>
<reference evidence="5" key="1">
    <citation type="submission" date="2016-10" db="EMBL/GenBank/DDBJ databases">
        <authorList>
            <person name="Varghese N."/>
            <person name="Submissions S."/>
        </authorList>
    </citation>
    <scope>NUCLEOTIDE SEQUENCE [LARGE SCALE GENOMIC DNA]</scope>
    <source>
        <strain evidence="5">DSM 17044</strain>
    </source>
</reference>
<dbReference type="SUPFAM" id="SSF52172">
    <property type="entry name" value="CheY-like"/>
    <property type="match status" value="1"/>
</dbReference>
<evidence type="ECO:0000313" key="4">
    <source>
        <dbReference type="EMBL" id="SEM26167.1"/>
    </source>
</evidence>
<dbReference type="PROSITE" id="PS50110">
    <property type="entry name" value="RESPONSE_REGULATORY"/>
    <property type="match status" value="1"/>
</dbReference>
<evidence type="ECO:0000256" key="1">
    <source>
        <dbReference type="ARBA" id="ARBA00022553"/>
    </source>
</evidence>
<dbReference type="Pfam" id="PF00072">
    <property type="entry name" value="Response_reg"/>
    <property type="match status" value="1"/>
</dbReference>
<accession>A0A1H7WYX3</accession>
<feature type="domain" description="Response regulatory" evidence="3">
    <location>
        <begin position="3"/>
        <end position="113"/>
    </location>
</feature>
<dbReference type="OrthoDB" id="9788090at2"/>
<evidence type="ECO:0000256" key="2">
    <source>
        <dbReference type="PROSITE-ProRule" id="PRU00169"/>
    </source>
</evidence>
<dbReference type="Gene3D" id="3.40.50.2300">
    <property type="match status" value="1"/>
</dbReference>
<dbReference type="GO" id="GO:0000160">
    <property type="term" value="P:phosphorelay signal transduction system"/>
    <property type="evidence" value="ECO:0007669"/>
    <property type="project" value="InterPro"/>
</dbReference>
<organism evidence="4 5">
    <name type="scientific">Stigmatella aurantiaca</name>
    <dbReference type="NCBI Taxonomy" id="41"/>
    <lineage>
        <taxon>Bacteria</taxon>
        <taxon>Pseudomonadati</taxon>
        <taxon>Myxococcota</taxon>
        <taxon>Myxococcia</taxon>
        <taxon>Myxococcales</taxon>
        <taxon>Cystobacterineae</taxon>
        <taxon>Archangiaceae</taxon>
        <taxon>Stigmatella</taxon>
    </lineage>
</organism>
<dbReference type="PANTHER" id="PTHR44591:SF3">
    <property type="entry name" value="RESPONSE REGULATORY DOMAIN-CONTAINING PROTEIN"/>
    <property type="match status" value="1"/>
</dbReference>
<proteinExistence type="predicted"/>
<protein>
    <submittedName>
        <fullName evidence="4">Response regulator receiver domain-containing protein</fullName>
    </submittedName>
</protein>
<dbReference type="Proteomes" id="UP000182719">
    <property type="component" value="Unassembled WGS sequence"/>
</dbReference>
<name>A0A1H7WYX3_STIAU</name>
<dbReference type="EMBL" id="FOAP01000014">
    <property type="protein sequence ID" value="SEM26167.1"/>
    <property type="molecule type" value="Genomic_DNA"/>
</dbReference>
<dbReference type="SMART" id="SM00448">
    <property type="entry name" value="REC"/>
    <property type="match status" value="1"/>
</dbReference>
<gene>
    <name evidence="4" type="ORF">SAMN05444354_1141</name>
</gene>
<dbReference type="InterPro" id="IPR011006">
    <property type="entry name" value="CheY-like_superfamily"/>
</dbReference>
<dbReference type="InterPro" id="IPR001789">
    <property type="entry name" value="Sig_transdc_resp-reg_receiver"/>
</dbReference>
<dbReference type="PANTHER" id="PTHR44591">
    <property type="entry name" value="STRESS RESPONSE REGULATOR PROTEIN 1"/>
    <property type="match status" value="1"/>
</dbReference>